<evidence type="ECO:0000313" key="2">
    <source>
        <dbReference type="EMBL" id="PZC77072.1"/>
    </source>
</evidence>
<feature type="transmembrane region" description="Helical" evidence="1">
    <location>
        <begin position="140"/>
        <end position="164"/>
    </location>
</feature>
<evidence type="ECO:0008006" key="4">
    <source>
        <dbReference type="Google" id="ProtNLM"/>
    </source>
</evidence>
<name>A0A2W1BPV3_HELAM</name>
<evidence type="ECO:0000313" key="3">
    <source>
        <dbReference type="Proteomes" id="UP000249218"/>
    </source>
</evidence>
<proteinExistence type="predicted"/>
<keyword evidence="1" id="KW-1133">Transmembrane helix</keyword>
<keyword evidence="1" id="KW-0812">Transmembrane</keyword>
<protein>
    <recommendedName>
        <fullName evidence="4">Gustatory receptor</fullName>
    </recommendedName>
</protein>
<sequence>MAINIEDISTQNNVVEKEVLSLFKPFRMMHALFVTAKYKIKDDVISANTLLYTCMSGFTSIVILVFYFFSIFQTAFVFKWEGLNLAKQVCNIFIYAIYLMGSMMNFCSDIINKDFNVLLVYKIQSICETLKIKGKSLKNFIMINWIYVITLNVYHMWWIVFFSYAFSSSYLYYEVVTNYFYIIFDMNVLYGMRVMKIIRQPLQIWLEEVRNLNSVIDEDYEYFWNKMFKIYEETLETYQIFAKIFRSVVSKVNWRLLIILAYEICLKLILRNYLSCSLIRTSTIYFRCSL</sequence>
<organism evidence="2 3">
    <name type="scientific">Helicoverpa armigera</name>
    <name type="common">Cotton bollworm</name>
    <name type="synonym">Heliothis armigera</name>
    <dbReference type="NCBI Taxonomy" id="29058"/>
    <lineage>
        <taxon>Eukaryota</taxon>
        <taxon>Metazoa</taxon>
        <taxon>Ecdysozoa</taxon>
        <taxon>Arthropoda</taxon>
        <taxon>Hexapoda</taxon>
        <taxon>Insecta</taxon>
        <taxon>Pterygota</taxon>
        <taxon>Neoptera</taxon>
        <taxon>Endopterygota</taxon>
        <taxon>Lepidoptera</taxon>
        <taxon>Glossata</taxon>
        <taxon>Ditrysia</taxon>
        <taxon>Noctuoidea</taxon>
        <taxon>Noctuidae</taxon>
        <taxon>Heliothinae</taxon>
        <taxon>Helicoverpa</taxon>
    </lineage>
</organism>
<feature type="transmembrane region" description="Helical" evidence="1">
    <location>
        <begin position="49"/>
        <end position="72"/>
    </location>
</feature>
<keyword evidence="3" id="KW-1185">Reference proteome</keyword>
<gene>
    <name evidence="2" type="primary">HaOG200722</name>
    <name evidence="2" type="ORF">B5X24_HaOG200722</name>
</gene>
<reference evidence="2 3" key="1">
    <citation type="journal article" date="2017" name="BMC Biol.">
        <title>Genomic innovations, transcriptional plasticity and gene loss underlying the evolution and divergence of two highly polyphagous and invasive Helicoverpa pest species.</title>
        <authorList>
            <person name="Pearce S.L."/>
            <person name="Clarke D.F."/>
            <person name="East P.D."/>
            <person name="Elfekih S."/>
            <person name="Gordon K.H."/>
            <person name="Jermiin L.S."/>
            <person name="McGaughran A."/>
            <person name="Oakeshott J.G."/>
            <person name="Papanikolaou A."/>
            <person name="Perera O.P."/>
            <person name="Rane R.V."/>
            <person name="Richards S."/>
            <person name="Tay W.T."/>
            <person name="Walsh T.K."/>
            <person name="Anderson A."/>
            <person name="Anderson C.J."/>
            <person name="Asgari S."/>
            <person name="Board P.G."/>
            <person name="Bretschneider A."/>
            <person name="Campbell P.M."/>
            <person name="Chertemps T."/>
            <person name="Christeller J.T."/>
            <person name="Coppin C.W."/>
            <person name="Downes S.J."/>
            <person name="Duan G."/>
            <person name="Farnsworth C.A."/>
            <person name="Good R.T."/>
            <person name="Han L.B."/>
            <person name="Han Y.C."/>
            <person name="Hatje K."/>
            <person name="Horne I."/>
            <person name="Huang Y.P."/>
            <person name="Hughes D.S."/>
            <person name="Jacquin-Joly E."/>
            <person name="James W."/>
            <person name="Jhangiani S."/>
            <person name="Kollmar M."/>
            <person name="Kuwar S.S."/>
            <person name="Li S."/>
            <person name="Liu N.Y."/>
            <person name="Maibeche M.T."/>
            <person name="Miller J.R."/>
            <person name="Montagne N."/>
            <person name="Perry T."/>
            <person name="Qu J."/>
            <person name="Song S.V."/>
            <person name="Sutton G.G."/>
            <person name="Vogel H."/>
            <person name="Walenz B.P."/>
            <person name="Xu W."/>
            <person name="Zhang H.J."/>
            <person name="Zou Z."/>
            <person name="Batterham P."/>
            <person name="Edwards O.R."/>
            <person name="Feyereisen R."/>
            <person name="Gibbs R.A."/>
            <person name="Heckel D.G."/>
            <person name="McGrath A."/>
            <person name="Robin C."/>
            <person name="Scherer S.E."/>
            <person name="Worley K.C."/>
            <person name="Wu Y.D."/>
        </authorList>
    </citation>
    <scope>NUCLEOTIDE SEQUENCE [LARGE SCALE GENOMIC DNA]</scope>
    <source>
        <strain evidence="2">Harm_GR_Male_#8</strain>
        <tissue evidence="2">Whole organism</tissue>
    </source>
</reference>
<keyword evidence="1" id="KW-0472">Membrane</keyword>
<accession>A0A2W1BPV3</accession>
<dbReference type="EMBL" id="KZ149937">
    <property type="protein sequence ID" value="PZC77072.1"/>
    <property type="molecule type" value="Genomic_DNA"/>
</dbReference>
<dbReference type="AlphaFoldDB" id="A0A2W1BPV3"/>
<dbReference type="Proteomes" id="UP000249218">
    <property type="component" value="Unassembled WGS sequence"/>
</dbReference>
<evidence type="ECO:0000256" key="1">
    <source>
        <dbReference type="SAM" id="Phobius"/>
    </source>
</evidence>
<feature type="transmembrane region" description="Helical" evidence="1">
    <location>
        <begin position="92"/>
        <end position="112"/>
    </location>
</feature>
<feature type="transmembrane region" description="Helical" evidence="1">
    <location>
        <begin position="170"/>
        <end position="190"/>
    </location>
</feature>